<evidence type="ECO:0000256" key="5">
    <source>
        <dbReference type="SAM" id="MobiDB-lite"/>
    </source>
</evidence>
<dbReference type="GO" id="GO:0005634">
    <property type="term" value="C:nucleus"/>
    <property type="evidence" value="ECO:0007669"/>
    <property type="project" value="UniProtKB-SubCell"/>
</dbReference>
<dbReference type="Proteomes" id="UP000004994">
    <property type="component" value="Chromosome 4"/>
</dbReference>
<dbReference type="InParanoid" id="A0A3Q7G8V6"/>
<dbReference type="InterPro" id="IPR025265">
    <property type="entry name" value="WPP_dom"/>
</dbReference>
<dbReference type="Gramene" id="Solyc04g078380.2.1">
    <property type="protein sequence ID" value="Solyc04g078380.2.1"/>
    <property type="gene ID" value="Solyc04g078380.2"/>
</dbReference>
<reference evidence="7" key="2">
    <citation type="submission" date="2019-01" db="UniProtKB">
        <authorList>
            <consortium name="EnsemblPlants"/>
        </authorList>
    </citation>
    <scope>IDENTIFICATION</scope>
    <source>
        <strain evidence="7">cv. Heinz 1706</strain>
    </source>
</reference>
<evidence type="ECO:0000259" key="6">
    <source>
        <dbReference type="Pfam" id="PF13943"/>
    </source>
</evidence>
<accession>A0A3Q7G8V6</accession>
<comment type="subcellular location">
    <subcellularLocation>
        <location evidence="2">Cytoplasm</location>
    </subcellularLocation>
    <subcellularLocation>
        <location evidence="1">Nucleus</location>
    </subcellularLocation>
</comment>
<evidence type="ECO:0000256" key="1">
    <source>
        <dbReference type="ARBA" id="ARBA00004123"/>
    </source>
</evidence>
<dbReference type="GO" id="GO:0005737">
    <property type="term" value="C:cytoplasm"/>
    <property type="evidence" value="ECO:0007669"/>
    <property type="project" value="UniProtKB-SubCell"/>
</dbReference>
<dbReference type="OMA" id="HQESEMV"/>
<evidence type="ECO:0000256" key="4">
    <source>
        <dbReference type="ARBA" id="ARBA00023242"/>
    </source>
</evidence>
<evidence type="ECO:0000256" key="3">
    <source>
        <dbReference type="ARBA" id="ARBA00022490"/>
    </source>
</evidence>
<feature type="region of interest" description="Disordered" evidence="5">
    <location>
        <begin position="1"/>
        <end position="31"/>
    </location>
</feature>
<dbReference type="Gene3D" id="1.10.246.200">
    <property type="entry name" value="WPP domain"/>
    <property type="match status" value="1"/>
</dbReference>
<organism evidence="7">
    <name type="scientific">Solanum lycopersicum</name>
    <name type="common">Tomato</name>
    <name type="synonym">Lycopersicon esculentum</name>
    <dbReference type="NCBI Taxonomy" id="4081"/>
    <lineage>
        <taxon>Eukaryota</taxon>
        <taxon>Viridiplantae</taxon>
        <taxon>Streptophyta</taxon>
        <taxon>Embryophyta</taxon>
        <taxon>Tracheophyta</taxon>
        <taxon>Spermatophyta</taxon>
        <taxon>Magnoliopsida</taxon>
        <taxon>eudicotyledons</taxon>
        <taxon>Gunneridae</taxon>
        <taxon>Pentapetalae</taxon>
        <taxon>asterids</taxon>
        <taxon>lamiids</taxon>
        <taxon>Solanales</taxon>
        <taxon>Solanaceae</taxon>
        <taxon>Solanoideae</taxon>
        <taxon>Solaneae</taxon>
        <taxon>Solanum</taxon>
        <taxon>Solanum subgen. Lycopersicon</taxon>
    </lineage>
</organism>
<protein>
    <recommendedName>
        <fullName evidence="6">WPP domain-containing protein</fullName>
    </recommendedName>
</protein>
<dbReference type="PANTHER" id="PTHR34362:SF1">
    <property type="entry name" value="WPP DOMAIN-CONTAINING PROTEIN 1-RELATED"/>
    <property type="match status" value="1"/>
</dbReference>
<proteinExistence type="predicted"/>
<dbReference type="GO" id="GO:0000278">
    <property type="term" value="P:mitotic cell cycle"/>
    <property type="evidence" value="ECO:0007669"/>
    <property type="project" value="InterPro"/>
</dbReference>
<evidence type="ECO:0000256" key="2">
    <source>
        <dbReference type="ARBA" id="ARBA00004496"/>
    </source>
</evidence>
<dbReference type="InterPro" id="IPR038214">
    <property type="entry name" value="WPP_sf"/>
</dbReference>
<keyword evidence="8" id="KW-1185">Reference proteome</keyword>
<dbReference type="SMR" id="A0A3Q7G8V6"/>
<keyword evidence="3" id="KW-0963">Cytoplasm</keyword>
<keyword evidence="4" id="KW-0539">Nucleus</keyword>
<name>A0A3Q7G8V6_SOLLC</name>
<evidence type="ECO:0000313" key="8">
    <source>
        <dbReference type="Proteomes" id="UP000004994"/>
    </source>
</evidence>
<evidence type="ECO:0000313" key="7">
    <source>
        <dbReference type="EnsemblPlants" id="Solyc04g078380.2.1"/>
    </source>
</evidence>
<dbReference type="GO" id="GO:0048527">
    <property type="term" value="P:lateral root development"/>
    <property type="evidence" value="ECO:0007669"/>
    <property type="project" value="InterPro"/>
</dbReference>
<dbReference type="STRING" id="4081.A0A3Q7G8V6"/>
<reference evidence="7" key="1">
    <citation type="journal article" date="2012" name="Nature">
        <title>The tomato genome sequence provides insights into fleshy fruit evolution.</title>
        <authorList>
            <consortium name="Tomato Genome Consortium"/>
        </authorList>
    </citation>
    <scope>NUCLEOTIDE SEQUENCE [LARGE SCALE GENOMIC DNA]</scope>
    <source>
        <strain evidence="7">cv. Heinz 1706</strain>
    </source>
</reference>
<dbReference type="Pfam" id="PF13943">
    <property type="entry name" value="WPP"/>
    <property type="match status" value="1"/>
</dbReference>
<feature type="domain" description="WPP" evidence="6">
    <location>
        <begin position="25"/>
        <end position="117"/>
    </location>
</feature>
<dbReference type="PANTHER" id="PTHR34362">
    <property type="entry name" value="WPP DOMAIN-CONTAINING PROTEIN 1-RELATED"/>
    <property type="match status" value="1"/>
</dbReference>
<feature type="region of interest" description="Disordered" evidence="5">
    <location>
        <begin position="108"/>
        <end position="145"/>
    </location>
</feature>
<sequence>MAEIDSAQSQETVTQETQNKPMTTSFSIWPPTQRTRDAVINRLIESLSTPSILSKRYGTLPQDEASETARLIEEEAFAAAGSTASDADDGIEILQVYSKEISKRMIDTVKSRSAPAAASEGESKPSELPADASEPSSASGLTGESLLLQEIPTSSSDLLAFEFGFQDAMWV</sequence>
<dbReference type="AlphaFoldDB" id="A0A3Q7G8V6"/>
<dbReference type="FunCoup" id="A0A3Q7G8V6">
    <property type="interactions" value="2092"/>
</dbReference>
<dbReference type="EnsemblPlants" id="Solyc04g078380.2.1">
    <property type="protein sequence ID" value="Solyc04g078380.2.1"/>
    <property type="gene ID" value="Solyc04g078380.2"/>
</dbReference>
<dbReference type="InterPro" id="IPR044692">
    <property type="entry name" value="WPP1/2/3"/>
</dbReference>